<dbReference type="InterPro" id="IPR002155">
    <property type="entry name" value="Thiolase"/>
</dbReference>
<feature type="active site" description="Proton acceptor" evidence="4">
    <location>
        <position position="353"/>
    </location>
</feature>
<name>A0A6L8LMY9_9RHOB</name>
<organism evidence="8 9">
    <name type="scientific">Thalassovita mangrovi</name>
    <dbReference type="NCBI Taxonomy" id="2692236"/>
    <lineage>
        <taxon>Bacteria</taxon>
        <taxon>Pseudomonadati</taxon>
        <taxon>Pseudomonadota</taxon>
        <taxon>Alphaproteobacteria</taxon>
        <taxon>Rhodobacterales</taxon>
        <taxon>Roseobacteraceae</taxon>
        <taxon>Thalassovita</taxon>
    </lineage>
</organism>
<gene>
    <name evidence="8" type="ORF">GR167_16420</name>
</gene>
<reference evidence="8 9" key="1">
    <citation type="submission" date="2020-01" db="EMBL/GenBank/DDBJ databases">
        <authorList>
            <person name="Chen S."/>
        </authorList>
    </citation>
    <scope>NUCLEOTIDE SEQUENCE [LARGE SCALE GENOMIC DNA]</scope>
    <source>
        <strain evidence="8 9">GS-10</strain>
    </source>
</reference>
<evidence type="ECO:0000259" key="7">
    <source>
        <dbReference type="Pfam" id="PF02803"/>
    </source>
</evidence>
<keyword evidence="9" id="KW-1185">Reference proteome</keyword>
<dbReference type="InterPro" id="IPR016039">
    <property type="entry name" value="Thiolase-like"/>
</dbReference>
<feature type="active site" description="Acyl-thioester intermediate" evidence="4">
    <location>
        <position position="93"/>
    </location>
</feature>
<dbReference type="EMBL" id="WWEN01000008">
    <property type="protein sequence ID" value="MYM56903.1"/>
    <property type="molecule type" value="Genomic_DNA"/>
</dbReference>
<dbReference type="Gene3D" id="3.40.47.10">
    <property type="match status" value="2"/>
</dbReference>
<evidence type="ECO:0000256" key="3">
    <source>
        <dbReference type="ARBA" id="ARBA00023315"/>
    </source>
</evidence>
<dbReference type="InterPro" id="IPR020615">
    <property type="entry name" value="Thiolase_acyl_enz_int_AS"/>
</dbReference>
<accession>A0A6L8LMY9</accession>
<dbReference type="Pfam" id="PF00108">
    <property type="entry name" value="Thiolase_N"/>
    <property type="match status" value="1"/>
</dbReference>
<dbReference type="CDD" id="cd00751">
    <property type="entry name" value="thiolase"/>
    <property type="match status" value="1"/>
</dbReference>
<feature type="domain" description="Thiolase N-terminal" evidence="6">
    <location>
        <begin position="9"/>
        <end position="267"/>
    </location>
</feature>
<sequence>MSATTTDPIVISSARRTPLGAFMGAFATTPAPSLGAAAIRAALADAAIPVGEVSEVLMGCVLPAGIGQAPARQAARGAGLVDATGATTVNKVCGSGMKAVMLGHDLIRAGSARIVVAGGMESMSGAPFLLPGMRGGRKAGSAEVLDHMMLDGLEDAYDRGRPMGMFGEAAAERYGFSREAQDIYAVETLERARAAVEGGAFDAECTPLTVRGRRGDIVIDRDERPGQVDPAKVPGLRSAFGAGGTITAASSSANADGAAALVLASESTATAKGMPVLARILGHATHSQDPAWFTTAPIPAIRKLLEQVGWSAGDVDLFEINEAFAVVAMAAAQDIGIPRDKLNVNGGACALGHPIGATGARIIVTLLHALRARGLRRGIACLCIGGGEATAIAVEVAQ</sequence>
<dbReference type="RefSeq" id="WP_160974814.1">
    <property type="nucleotide sequence ID" value="NZ_WWEN01000008.1"/>
</dbReference>
<dbReference type="Pfam" id="PF02803">
    <property type="entry name" value="Thiolase_C"/>
    <property type="match status" value="1"/>
</dbReference>
<evidence type="ECO:0000256" key="4">
    <source>
        <dbReference type="PIRSR" id="PIRSR000429-1"/>
    </source>
</evidence>
<evidence type="ECO:0000259" key="6">
    <source>
        <dbReference type="Pfam" id="PF00108"/>
    </source>
</evidence>
<protein>
    <submittedName>
        <fullName evidence="8">Acetyl-CoA C-acyltransferase</fullName>
        <ecNumber evidence="8">2.3.1.16</ecNumber>
    </submittedName>
</protein>
<dbReference type="NCBIfam" id="TIGR01930">
    <property type="entry name" value="AcCoA-C-Actrans"/>
    <property type="match status" value="1"/>
</dbReference>
<dbReference type="AlphaFoldDB" id="A0A6L8LMY9"/>
<evidence type="ECO:0000256" key="1">
    <source>
        <dbReference type="ARBA" id="ARBA00010982"/>
    </source>
</evidence>
<proteinExistence type="inferred from homology"/>
<dbReference type="PANTHER" id="PTHR18919:SF138">
    <property type="entry name" value="ACETYL-COA C-ACETYLTRANSFERASE"/>
    <property type="match status" value="1"/>
</dbReference>
<dbReference type="EC" id="2.3.1.16" evidence="8"/>
<keyword evidence="3 5" id="KW-0012">Acyltransferase</keyword>
<evidence type="ECO:0000313" key="8">
    <source>
        <dbReference type="EMBL" id="MYM56903.1"/>
    </source>
</evidence>
<feature type="active site" description="Proton acceptor" evidence="4">
    <location>
        <position position="383"/>
    </location>
</feature>
<dbReference type="GO" id="GO:0003988">
    <property type="term" value="F:acetyl-CoA C-acyltransferase activity"/>
    <property type="evidence" value="ECO:0007669"/>
    <property type="project" value="UniProtKB-EC"/>
</dbReference>
<dbReference type="PROSITE" id="PS00098">
    <property type="entry name" value="THIOLASE_1"/>
    <property type="match status" value="1"/>
</dbReference>
<evidence type="ECO:0000313" key="9">
    <source>
        <dbReference type="Proteomes" id="UP000479043"/>
    </source>
</evidence>
<dbReference type="InterPro" id="IPR020616">
    <property type="entry name" value="Thiolase_N"/>
</dbReference>
<dbReference type="InterPro" id="IPR020617">
    <property type="entry name" value="Thiolase_C"/>
</dbReference>
<dbReference type="Proteomes" id="UP000479043">
    <property type="component" value="Unassembled WGS sequence"/>
</dbReference>
<evidence type="ECO:0000256" key="5">
    <source>
        <dbReference type="RuleBase" id="RU003557"/>
    </source>
</evidence>
<dbReference type="PIRSF" id="PIRSF000429">
    <property type="entry name" value="Ac-CoA_Ac_transf"/>
    <property type="match status" value="1"/>
</dbReference>
<feature type="domain" description="Thiolase C-terminal" evidence="7">
    <location>
        <begin position="275"/>
        <end position="395"/>
    </location>
</feature>
<comment type="caution">
    <text evidence="8">The sequence shown here is derived from an EMBL/GenBank/DDBJ whole genome shotgun (WGS) entry which is preliminary data.</text>
</comment>
<evidence type="ECO:0000256" key="2">
    <source>
        <dbReference type="ARBA" id="ARBA00022679"/>
    </source>
</evidence>
<dbReference type="SUPFAM" id="SSF53901">
    <property type="entry name" value="Thiolase-like"/>
    <property type="match status" value="2"/>
</dbReference>
<comment type="similarity">
    <text evidence="1 5">Belongs to the thiolase-like superfamily. Thiolase family.</text>
</comment>
<dbReference type="PANTHER" id="PTHR18919">
    <property type="entry name" value="ACETYL-COA C-ACYLTRANSFERASE"/>
    <property type="match status" value="1"/>
</dbReference>
<keyword evidence="2 5" id="KW-0808">Transferase</keyword>